<keyword evidence="3 9" id="KW-0812">Transmembrane</keyword>
<evidence type="ECO:0000313" key="13">
    <source>
        <dbReference type="Proteomes" id="UP001159405"/>
    </source>
</evidence>
<feature type="transmembrane region" description="Helical" evidence="10">
    <location>
        <begin position="24"/>
        <end position="51"/>
    </location>
</feature>
<evidence type="ECO:0000256" key="1">
    <source>
        <dbReference type="ARBA" id="ARBA00004651"/>
    </source>
</evidence>
<evidence type="ECO:0000256" key="10">
    <source>
        <dbReference type="SAM" id="Phobius"/>
    </source>
</evidence>
<feature type="transmembrane region" description="Helical" evidence="10">
    <location>
        <begin position="102"/>
        <end position="126"/>
    </location>
</feature>
<dbReference type="PROSITE" id="PS50262">
    <property type="entry name" value="G_PROTEIN_RECEP_F1_2"/>
    <property type="match status" value="1"/>
</dbReference>
<sequence length="424" mass="47739">MNNSSEPNPATTGTDTVPGLPPSFVYPVATCLILIVVVAVLGNLIVCYAIIANKSFRSSPTNLFILSLAFSDLFTATLAVPFDIEGLFLNRAWKHGEIMCQAWITVYLITVPTSILTLLAVSVDRYKSLKDPLNRFRRFRFMTRKRALIVISVIWLYSLVFALIPVMGWRAFDEFVYEGICYFALTYIYSTLSSCLNFIIPLLVTCGIYVKIYLIARSQSSIFGKEISRQMRTTEACSRQTRSTEEKKIYLRNIRAVKTISIFVAVFFFCWVPHSFVSITANLCQSCRAKIPNEVRVLVLMFGYLNSALNPFLFAFRNKKFKAAYSALLRTMKARSLFTSSSTLTAGACYSELPDLQDSGSTGVPAPIQTDLKDPSFEVVTNHVACDTKEVQKLLSCLNAISLVQLIKYLLVYLKRLLTHLQFL</sequence>
<feature type="transmembrane region" description="Helical" evidence="10">
    <location>
        <begin position="147"/>
        <end position="167"/>
    </location>
</feature>
<proteinExistence type="inferred from homology"/>
<name>A0ABN8NNB7_9CNID</name>
<feature type="transmembrane region" description="Helical" evidence="10">
    <location>
        <begin position="63"/>
        <end position="82"/>
    </location>
</feature>
<dbReference type="Gene3D" id="1.20.1070.10">
    <property type="entry name" value="Rhodopsin 7-helix transmembrane proteins"/>
    <property type="match status" value="1"/>
</dbReference>
<dbReference type="Proteomes" id="UP001159405">
    <property type="component" value="Unassembled WGS sequence"/>
</dbReference>
<feature type="transmembrane region" description="Helical" evidence="10">
    <location>
        <begin position="256"/>
        <end position="277"/>
    </location>
</feature>
<dbReference type="EMBL" id="CALNXK010000027">
    <property type="protein sequence ID" value="CAH3114618.1"/>
    <property type="molecule type" value="Genomic_DNA"/>
</dbReference>
<keyword evidence="6 10" id="KW-0472">Membrane</keyword>
<evidence type="ECO:0000259" key="11">
    <source>
        <dbReference type="PROSITE" id="PS50262"/>
    </source>
</evidence>
<dbReference type="InterPro" id="IPR000276">
    <property type="entry name" value="GPCR_Rhodpsn"/>
</dbReference>
<feature type="transmembrane region" description="Helical" evidence="10">
    <location>
        <begin position="297"/>
        <end position="316"/>
    </location>
</feature>
<comment type="similarity">
    <text evidence="9">Belongs to the G-protein coupled receptor 1 family.</text>
</comment>
<evidence type="ECO:0000256" key="4">
    <source>
        <dbReference type="ARBA" id="ARBA00022989"/>
    </source>
</evidence>
<keyword evidence="2" id="KW-1003">Cell membrane</keyword>
<evidence type="ECO:0000313" key="12">
    <source>
        <dbReference type="EMBL" id="CAH3114618.1"/>
    </source>
</evidence>
<gene>
    <name evidence="12" type="ORF">PLOB_00023005</name>
</gene>
<evidence type="ECO:0000256" key="2">
    <source>
        <dbReference type="ARBA" id="ARBA00022475"/>
    </source>
</evidence>
<evidence type="ECO:0000256" key="5">
    <source>
        <dbReference type="ARBA" id="ARBA00023040"/>
    </source>
</evidence>
<feature type="transmembrane region" description="Helical" evidence="10">
    <location>
        <begin position="187"/>
        <end position="210"/>
    </location>
</feature>
<keyword evidence="4 10" id="KW-1133">Transmembrane helix</keyword>
<organism evidence="12 13">
    <name type="scientific">Porites lobata</name>
    <dbReference type="NCBI Taxonomy" id="104759"/>
    <lineage>
        <taxon>Eukaryota</taxon>
        <taxon>Metazoa</taxon>
        <taxon>Cnidaria</taxon>
        <taxon>Anthozoa</taxon>
        <taxon>Hexacorallia</taxon>
        <taxon>Scleractinia</taxon>
        <taxon>Fungiina</taxon>
        <taxon>Poritidae</taxon>
        <taxon>Porites</taxon>
    </lineage>
</organism>
<protein>
    <recommendedName>
        <fullName evidence="11">G-protein coupled receptors family 1 profile domain-containing protein</fullName>
    </recommendedName>
</protein>
<evidence type="ECO:0000256" key="6">
    <source>
        <dbReference type="ARBA" id="ARBA00023136"/>
    </source>
</evidence>
<evidence type="ECO:0000256" key="8">
    <source>
        <dbReference type="ARBA" id="ARBA00023224"/>
    </source>
</evidence>
<keyword evidence="5 9" id="KW-0297">G-protein coupled receptor</keyword>
<evidence type="ECO:0000256" key="3">
    <source>
        <dbReference type="ARBA" id="ARBA00022692"/>
    </source>
</evidence>
<evidence type="ECO:0000256" key="7">
    <source>
        <dbReference type="ARBA" id="ARBA00023170"/>
    </source>
</evidence>
<dbReference type="CDD" id="cd14967">
    <property type="entry name" value="7tmA_amine_R-like"/>
    <property type="match status" value="1"/>
</dbReference>
<dbReference type="PANTHER" id="PTHR24247">
    <property type="entry name" value="5-HYDROXYTRYPTAMINE RECEPTOR"/>
    <property type="match status" value="1"/>
</dbReference>
<feature type="domain" description="G-protein coupled receptors family 1 profile" evidence="11">
    <location>
        <begin position="42"/>
        <end position="314"/>
    </location>
</feature>
<dbReference type="SUPFAM" id="SSF81321">
    <property type="entry name" value="Family A G protein-coupled receptor-like"/>
    <property type="match status" value="1"/>
</dbReference>
<accession>A0ABN8NNB7</accession>
<dbReference type="PROSITE" id="PS00237">
    <property type="entry name" value="G_PROTEIN_RECEP_F1_1"/>
    <property type="match status" value="1"/>
</dbReference>
<keyword evidence="7 9" id="KW-0675">Receptor</keyword>
<dbReference type="PRINTS" id="PR00237">
    <property type="entry name" value="GPCRRHODOPSN"/>
</dbReference>
<dbReference type="Pfam" id="PF00001">
    <property type="entry name" value="7tm_1"/>
    <property type="match status" value="1"/>
</dbReference>
<dbReference type="SMART" id="SM01381">
    <property type="entry name" value="7TM_GPCR_Srsx"/>
    <property type="match status" value="1"/>
</dbReference>
<keyword evidence="8 9" id="KW-0807">Transducer</keyword>
<reference evidence="12 13" key="1">
    <citation type="submission" date="2022-05" db="EMBL/GenBank/DDBJ databases">
        <authorList>
            <consortium name="Genoscope - CEA"/>
            <person name="William W."/>
        </authorList>
    </citation>
    <scope>NUCLEOTIDE SEQUENCE [LARGE SCALE GENOMIC DNA]</scope>
</reference>
<dbReference type="PANTHER" id="PTHR24247:SF278">
    <property type="entry name" value="HISTAMINE H2 RECEPTOR"/>
    <property type="match status" value="1"/>
</dbReference>
<dbReference type="InterPro" id="IPR017452">
    <property type="entry name" value="GPCR_Rhodpsn_7TM"/>
</dbReference>
<comment type="subcellular location">
    <subcellularLocation>
        <location evidence="1">Cell membrane</location>
        <topology evidence="1">Multi-pass membrane protein</topology>
    </subcellularLocation>
</comment>
<comment type="caution">
    <text evidence="12">The sequence shown here is derived from an EMBL/GenBank/DDBJ whole genome shotgun (WGS) entry which is preliminary data.</text>
</comment>
<evidence type="ECO:0000256" key="9">
    <source>
        <dbReference type="RuleBase" id="RU000688"/>
    </source>
</evidence>
<keyword evidence="13" id="KW-1185">Reference proteome</keyword>